<dbReference type="InterPro" id="IPR027417">
    <property type="entry name" value="P-loop_NTPase"/>
</dbReference>
<dbReference type="GO" id="GO:0005524">
    <property type="term" value="F:ATP binding"/>
    <property type="evidence" value="ECO:0007669"/>
    <property type="project" value="InterPro"/>
</dbReference>
<keyword evidence="3" id="KW-1133">Transmembrane helix</keyword>
<feature type="transmembrane region" description="Helical" evidence="3">
    <location>
        <begin position="14"/>
        <end position="31"/>
    </location>
</feature>
<keyword evidence="6" id="KW-0418">Kinase</keyword>
<comment type="caution">
    <text evidence="6">The sequence shown here is derived from an EMBL/GenBank/DDBJ whole genome shotgun (WGS) entry which is preliminary data.</text>
</comment>
<dbReference type="EC" id="2.7.1.25" evidence="6"/>
<dbReference type="GO" id="GO:0004020">
    <property type="term" value="F:adenylylsulfate kinase activity"/>
    <property type="evidence" value="ECO:0007669"/>
    <property type="project" value="UniProtKB-EC"/>
</dbReference>
<evidence type="ECO:0000313" key="6">
    <source>
        <dbReference type="EMBL" id="HGY55381.1"/>
    </source>
</evidence>
<dbReference type="Pfam" id="PF01583">
    <property type="entry name" value="APS_kinase"/>
    <property type="match status" value="1"/>
</dbReference>
<evidence type="ECO:0000256" key="2">
    <source>
        <dbReference type="SAM" id="Coils"/>
    </source>
</evidence>
<keyword evidence="2" id="KW-0175">Coiled coil</keyword>
<evidence type="ECO:0000259" key="4">
    <source>
        <dbReference type="Pfam" id="PF01583"/>
    </source>
</evidence>
<dbReference type="GO" id="GO:0004781">
    <property type="term" value="F:sulfate adenylyltransferase (ATP) activity"/>
    <property type="evidence" value="ECO:0007669"/>
    <property type="project" value="TreeGrafter"/>
</dbReference>
<feature type="domain" description="APS kinase" evidence="4">
    <location>
        <begin position="73"/>
        <end position="217"/>
    </location>
</feature>
<evidence type="ECO:0000256" key="3">
    <source>
        <dbReference type="SAM" id="Phobius"/>
    </source>
</evidence>
<gene>
    <name evidence="6" type="ORF">ENK44_06765</name>
</gene>
<dbReference type="InterPro" id="IPR050512">
    <property type="entry name" value="Sulf_AdTrans/APS_kinase"/>
</dbReference>
<keyword evidence="3" id="KW-0812">Transmembrane</keyword>
<dbReference type="PANTHER" id="PTHR42700">
    <property type="entry name" value="SULFATE ADENYLYLTRANSFERASE"/>
    <property type="match status" value="1"/>
</dbReference>
<keyword evidence="1 6" id="KW-0808">Transferase</keyword>
<dbReference type="GO" id="GO:0010134">
    <property type="term" value="P:sulfate assimilation via adenylyl sulfate reduction"/>
    <property type="evidence" value="ECO:0007669"/>
    <property type="project" value="TreeGrafter"/>
</dbReference>
<dbReference type="Pfam" id="PF09834">
    <property type="entry name" value="DUF2061"/>
    <property type="match status" value="1"/>
</dbReference>
<dbReference type="CDD" id="cd02027">
    <property type="entry name" value="APSK"/>
    <property type="match status" value="1"/>
</dbReference>
<reference evidence="6" key="1">
    <citation type="journal article" date="2020" name="mSystems">
        <title>Genome- and Community-Level Interaction Insights into Carbon Utilization and Element Cycling Functions of Hydrothermarchaeota in Hydrothermal Sediment.</title>
        <authorList>
            <person name="Zhou Z."/>
            <person name="Liu Y."/>
            <person name="Xu W."/>
            <person name="Pan J."/>
            <person name="Luo Z.H."/>
            <person name="Li M."/>
        </authorList>
    </citation>
    <scope>NUCLEOTIDE SEQUENCE [LARGE SCALE GENOMIC DNA]</scope>
    <source>
        <strain evidence="6">HyVt-577</strain>
    </source>
</reference>
<proteinExistence type="predicted"/>
<dbReference type="InterPro" id="IPR018638">
    <property type="entry name" value="DUF2061_membrane"/>
</dbReference>
<evidence type="ECO:0000259" key="5">
    <source>
        <dbReference type="Pfam" id="PF09834"/>
    </source>
</evidence>
<dbReference type="EMBL" id="DRQG01000064">
    <property type="protein sequence ID" value="HGY55381.1"/>
    <property type="molecule type" value="Genomic_DNA"/>
</dbReference>
<keyword evidence="3" id="KW-0472">Membrane</keyword>
<dbReference type="InterPro" id="IPR059117">
    <property type="entry name" value="APS_kinase_dom"/>
</dbReference>
<sequence length="241" mass="27976">MYRDSNTRTLLKTVTWRITATATTTILVFLFTGAIDTAIQVGLLELLAKMLFYYLHERGWDKIKWGKEEVPAFVLWITGIPCSGKTTLATMIKEELSKEKLRVQHLDSHDVRPLFPETGFTREEVNNHIKRVGHLASMLEKNGIITIASFVSPYRESRTFVRKLCQNYVEVHLDTTAEVARRYDHNGFYKKVDEGIYKNVPGVDVEYEICENTEYTLDMTEKNLEEAKQEIMQVIKSRYIK</sequence>
<dbReference type="AlphaFoldDB" id="A0A7V4WVH5"/>
<dbReference type="Proteomes" id="UP000885779">
    <property type="component" value="Unassembled WGS sequence"/>
</dbReference>
<dbReference type="SUPFAM" id="SSF52540">
    <property type="entry name" value="P-loop containing nucleoside triphosphate hydrolases"/>
    <property type="match status" value="1"/>
</dbReference>
<feature type="coiled-coil region" evidence="2">
    <location>
        <begin position="210"/>
        <end position="237"/>
    </location>
</feature>
<dbReference type="PANTHER" id="PTHR42700:SF1">
    <property type="entry name" value="SULFATE ADENYLYLTRANSFERASE"/>
    <property type="match status" value="1"/>
</dbReference>
<feature type="domain" description="DUF2061" evidence="5">
    <location>
        <begin position="10"/>
        <end position="61"/>
    </location>
</feature>
<organism evidence="6">
    <name type="scientific">Caldithrix abyssi</name>
    <dbReference type="NCBI Taxonomy" id="187145"/>
    <lineage>
        <taxon>Bacteria</taxon>
        <taxon>Pseudomonadati</taxon>
        <taxon>Calditrichota</taxon>
        <taxon>Calditrichia</taxon>
        <taxon>Calditrichales</taxon>
        <taxon>Calditrichaceae</taxon>
        <taxon>Caldithrix</taxon>
    </lineage>
</organism>
<dbReference type="Gene3D" id="3.40.50.300">
    <property type="entry name" value="P-loop containing nucleotide triphosphate hydrolases"/>
    <property type="match status" value="1"/>
</dbReference>
<accession>A0A7V4WVH5</accession>
<protein>
    <submittedName>
        <fullName evidence="6">Adenylyl-sulfate kinase</fullName>
        <ecNumber evidence="6">2.7.1.25</ecNumber>
    </submittedName>
</protein>
<evidence type="ECO:0000256" key="1">
    <source>
        <dbReference type="ARBA" id="ARBA00022679"/>
    </source>
</evidence>
<dbReference type="GO" id="GO:0019379">
    <property type="term" value="P:sulfate assimilation, phosphoadenylyl sulfate reduction by phosphoadenylyl-sulfate reductase (thioredoxin)"/>
    <property type="evidence" value="ECO:0007669"/>
    <property type="project" value="TreeGrafter"/>
</dbReference>
<name>A0A7V4WVH5_CALAY</name>
<dbReference type="GO" id="GO:0005737">
    <property type="term" value="C:cytoplasm"/>
    <property type="evidence" value="ECO:0007669"/>
    <property type="project" value="TreeGrafter"/>
</dbReference>